<evidence type="ECO:0000313" key="3">
    <source>
        <dbReference type="Proteomes" id="UP000292373"/>
    </source>
</evidence>
<dbReference type="Proteomes" id="UP000292373">
    <property type="component" value="Unassembled WGS sequence"/>
</dbReference>
<feature type="transmembrane region" description="Helical" evidence="1">
    <location>
        <begin position="412"/>
        <end position="430"/>
    </location>
</feature>
<sequence length="663" mass="71966">MSWLALLPAALLAALLLFGLGVPVLLAAGIRGFPVAALAPATSLTIIAVTAILTTPLGLPWTWIAPAVVALLLTVALWFVVRRWGLLRRFDGVLGARTPDRWLGMDSLWTLVSFVVAALLMTRHFVRIFGRPDAISQTYDNIFHLSATRYIVDTNNASTLTLSAMSAGPGESTLYPAAFHDTVSLVLKAMPESLPLAMNGVLYVIVALVWPLACIFFVRSVMAPKAATLVAAGILSASFTAFPIGLLDFGVLYPNLLGLALLPAALGLVVQLMGLATVPRFTLGEVLFLGLVTVPGMLLSHPNVFMTLCLMVIPFVVTRLYRQFRAGRRGEIPWRTAAWQVAGLAAILLVILALWPIVRPPASAATWPPFHTTQAALGQAILNAPMENTPAWFVSVLMCIGAWAALVHKRAWLFWSWAGVTLLWVIIASFGMSPLRMFLTGIWYNDSHRYAAFLVFISLPLATLGFGWLQRALDMVWAGLARRWGRPSARAHLAVSRLIGVGLLGVLLVMTQPANYLDRAVERAAAQYVLDDDSLVVDADEMKLLERLREHVPDGAVVATEPGNGSSLAYALTGVKTTTRHILYMPSPPLRIVNARLDTAGIDPTVCPAVRELGITHVLDFRYPVGRFQRIRDAGFSDLAWMPGFRLVDSEGDAALYEVTACG</sequence>
<evidence type="ECO:0000313" key="2">
    <source>
        <dbReference type="EMBL" id="TBT88477.1"/>
    </source>
</evidence>
<feature type="transmembrane region" description="Helical" evidence="1">
    <location>
        <begin position="390"/>
        <end position="407"/>
    </location>
</feature>
<feature type="transmembrane region" description="Helical" evidence="1">
    <location>
        <begin position="61"/>
        <end position="81"/>
    </location>
</feature>
<keyword evidence="1" id="KW-0472">Membrane</keyword>
<dbReference type="Pfam" id="PF20176">
    <property type="entry name" value="DUF6541"/>
    <property type="match status" value="1"/>
</dbReference>
<feature type="transmembrane region" description="Helical" evidence="1">
    <location>
        <begin position="226"/>
        <end position="249"/>
    </location>
</feature>
<name>A0A4Q9KI61_9ACTN</name>
<dbReference type="OrthoDB" id="3169698at2"/>
<feature type="transmembrane region" description="Helical" evidence="1">
    <location>
        <begin position="337"/>
        <end position="358"/>
    </location>
</feature>
<accession>A0A4Q9KI61</accession>
<reference evidence="2 3" key="1">
    <citation type="submission" date="2019-01" db="EMBL/GenBank/DDBJ databases">
        <title>Lactibacter flavus gen. nov., sp. nov., a novel bacterium of the family Propionibacteriaceae isolated from raw milk and dairy products.</title>
        <authorList>
            <person name="Huptas C."/>
            <person name="Wenning M."/>
            <person name="Breitenwieser F."/>
            <person name="Doll E."/>
            <person name="Von Neubeck M."/>
            <person name="Busse H.-J."/>
            <person name="Scherer S."/>
        </authorList>
    </citation>
    <scope>NUCLEOTIDE SEQUENCE [LARGE SCALE GENOMIC DNA]</scope>
    <source>
        <strain evidence="2 3">KCTC 33808</strain>
    </source>
</reference>
<dbReference type="RefSeq" id="WP_131166608.1">
    <property type="nucleotide sequence ID" value="NZ_SDMQ01000001.1"/>
</dbReference>
<organism evidence="2 3">
    <name type="scientific">Propioniciclava sinopodophylli</name>
    <dbReference type="NCBI Taxonomy" id="1837344"/>
    <lineage>
        <taxon>Bacteria</taxon>
        <taxon>Bacillati</taxon>
        <taxon>Actinomycetota</taxon>
        <taxon>Actinomycetes</taxon>
        <taxon>Propionibacteriales</taxon>
        <taxon>Propionibacteriaceae</taxon>
        <taxon>Propioniciclava</taxon>
    </lineage>
</organism>
<dbReference type="InterPro" id="IPR046671">
    <property type="entry name" value="DUF6541"/>
</dbReference>
<protein>
    <submittedName>
        <fullName evidence="2">Uncharacterized protein</fullName>
    </submittedName>
</protein>
<feature type="transmembrane region" description="Helical" evidence="1">
    <location>
        <begin position="256"/>
        <end position="278"/>
    </location>
</feature>
<comment type="caution">
    <text evidence="2">The sequence shown here is derived from an EMBL/GenBank/DDBJ whole genome shotgun (WGS) entry which is preliminary data.</text>
</comment>
<keyword evidence="1" id="KW-0812">Transmembrane</keyword>
<feature type="transmembrane region" description="Helical" evidence="1">
    <location>
        <begin position="298"/>
        <end position="317"/>
    </location>
</feature>
<proteinExistence type="predicted"/>
<feature type="transmembrane region" description="Helical" evidence="1">
    <location>
        <begin position="450"/>
        <end position="469"/>
    </location>
</feature>
<feature type="transmembrane region" description="Helical" evidence="1">
    <location>
        <begin position="200"/>
        <end position="220"/>
    </location>
</feature>
<gene>
    <name evidence="2" type="ORF">ET989_00515</name>
</gene>
<feature type="transmembrane region" description="Helical" evidence="1">
    <location>
        <begin position="37"/>
        <end position="54"/>
    </location>
</feature>
<evidence type="ECO:0000256" key="1">
    <source>
        <dbReference type="SAM" id="Phobius"/>
    </source>
</evidence>
<keyword evidence="3" id="KW-1185">Reference proteome</keyword>
<dbReference type="AlphaFoldDB" id="A0A4Q9KI61"/>
<keyword evidence="1" id="KW-1133">Transmembrane helix</keyword>
<dbReference type="EMBL" id="SDMQ01000001">
    <property type="protein sequence ID" value="TBT88477.1"/>
    <property type="molecule type" value="Genomic_DNA"/>
</dbReference>
<feature type="transmembrane region" description="Helical" evidence="1">
    <location>
        <begin position="101"/>
        <end position="121"/>
    </location>
</feature>
<feature type="transmembrane region" description="Helical" evidence="1">
    <location>
        <begin position="490"/>
        <end position="510"/>
    </location>
</feature>